<dbReference type="InterPro" id="IPR036890">
    <property type="entry name" value="HATPase_C_sf"/>
</dbReference>
<dbReference type="SUPFAM" id="SSF55874">
    <property type="entry name" value="ATPase domain of HSP90 chaperone/DNA topoisomerase II/histidine kinase"/>
    <property type="match status" value="1"/>
</dbReference>
<dbReference type="GO" id="GO:0016020">
    <property type="term" value="C:membrane"/>
    <property type="evidence" value="ECO:0007669"/>
    <property type="project" value="InterPro"/>
</dbReference>
<dbReference type="RefSeq" id="WP_184287864.1">
    <property type="nucleotide sequence ID" value="NZ_JACHJO010000002.1"/>
</dbReference>
<evidence type="ECO:0000256" key="3">
    <source>
        <dbReference type="ARBA" id="ARBA00022553"/>
    </source>
</evidence>
<dbReference type="InterPro" id="IPR011712">
    <property type="entry name" value="Sig_transdc_His_kin_sub3_dim/P"/>
</dbReference>
<evidence type="ECO:0000256" key="5">
    <source>
        <dbReference type="ARBA" id="ARBA00022741"/>
    </source>
</evidence>
<feature type="domain" description="DUF7134" evidence="11">
    <location>
        <begin position="15"/>
        <end position="171"/>
    </location>
</feature>
<dbReference type="Gene3D" id="1.20.5.1930">
    <property type="match status" value="1"/>
</dbReference>
<dbReference type="Pfam" id="PF07730">
    <property type="entry name" value="HisKA_3"/>
    <property type="match status" value="1"/>
</dbReference>
<dbReference type="InterPro" id="IPR055558">
    <property type="entry name" value="DUF7134"/>
</dbReference>
<keyword evidence="9" id="KW-0472">Membrane</keyword>
<comment type="catalytic activity">
    <reaction evidence="1">
        <text>ATP + protein L-histidine = ADP + protein N-phospho-L-histidine.</text>
        <dbReference type="EC" id="2.7.13.3"/>
    </reaction>
</comment>
<dbReference type="Gene3D" id="3.30.565.10">
    <property type="entry name" value="Histidine kinase-like ATPase, C-terminal domain"/>
    <property type="match status" value="1"/>
</dbReference>
<dbReference type="PANTHER" id="PTHR24421">
    <property type="entry name" value="NITRATE/NITRITE SENSOR PROTEIN NARX-RELATED"/>
    <property type="match status" value="1"/>
</dbReference>
<dbReference type="Proteomes" id="UP000536604">
    <property type="component" value="Unassembled WGS sequence"/>
</dbReference>
<feature type="transmembrane region" description="Helical" evidence="9">
    <location>
        <begin position="78"/>
        <end position="105"/>
    </location>
</feature>
<feature type="transmembrane region" description="Helical" evidence="9">
    <location>
        <begin position="50"/>
        <end position="66"/>
    </location>
</feature>
<dbReference type="InterPro" id="IPR050482">
    <property type="entry name" value="Sensor_HK_TwoCompSys"/>
</dbReference>
<feature type="transmembrane region" description="Helical" evidence="9">
    <location>
        <begin position="117"/>
        <end position="135"/>
    </location>
</feature>
<proteinExistence type="predicted"/>
<keyword evidence="7" id="KW-0067">ATP-binding</keyword>
<dbReference type="Pfam" id="PF23539">
    <property type="entry name" value="DUF7134"/>
    <property type="match status" value="1"/>
</dbReference>
<evidence type="ECO:0000256" key="1">
    <source>
        <dbReference type="ARBA" id="ARBA00000085"/>
    </source>
</evidence>
<accession>A0A841IQS3</accession>
<evidence type="ECO:0000256" key="9">
    <source>
        <dbReference type="SAM" id="Phobius"/>
    </source>
</evidence>
<keyword evidence="9" id="KW-0812">Transmembrane</keyword>
<feature type="domain" description="Signal transduction histidine kinase subgroup 3 dimerisation and phosphoacceptor" evidence="10">
    <location>
        <begin position="199"/>
        <end position="264"/>
    </location>
</feature>
<dbReference type="GO" id="GO:0000155">
    <property type="term" value="F:phosphorelay sensor kinase activity"/>
    <property type="evidence" value="ECO:0007669"/>
    <property type="project" value="InterPro"/>
</dbReference>
<keyword evidence="5" id="KW-0547">Nucleotide-binding</keyword>
<keyword evidence="8" id="KW-0902">Two-component regulatory system</keyword>
<dbReference type="AlphaFoldDB" id="A0A841IQS3"/>
<evidence type="ECO:0000259" key="10">
    <source>
        <dbReference type="Pfam" id="PF07730"/>
    </source>
</evidence>
<feature type="transmembrane region" description="Helical" evidence="9">
    <location>
        <begin position="147"/>
        <end position="166"/>
    </location>
</feature>
<evidence type="ECO:0000256" key="8">
    <source>
        <dbReference type="ARBA" id="ARBA00023012"/>
    </source>
</evidence>
<dbReference type="CDD" id="cd16917">
    <property type="entry name" value="HATPase_UhpB-NarQ-NarX-like"/>
    <property type="match status" value="1"/>
</dbReference>
<gene>
    <name evidence="12" type="ORF">FHS13_000907</name>
</gene>
<evidence type="ECO:0000256" key="7">
    <source>
        <dbReference type="ARBA" id="ARBA00022840"/>
    </source>
</evidence>
<keyword evidence="4" id="KW-0808">Transferase</keyword>
<dbReference type="EMBL" id="JACHJO010000002">
    <property type="protein sequence ID" value="MBB6118975.1"/>
    <property type="molecule type" value="Genomic_DNA"/>
</dbReference>
<evidence type="ECO:0000259" key="11">
    <source>
        <dbReference type="Pfam" id="PF23539"/>
    </source>
</evidence>
<keyword evidence="3" id="KW-0597">Phosphoprotein</keyword>
<dbReference type="PANTHER" id="PTHR24421:SF10">
    <property type="entry name" value="NITRATE_NITRITE SENSOR PROTEIN NARQ"/>
    <property type="match status" value="1"/>
</dbReference>
<evidence type="ECO:0000256" key="4">
    <source>
        <dbReference type="ARBA" id="ARBA00022679"/>
    </source>
</evidence>
<evidence type="ECO:0000313" key="12">
    <source>
        <dbReference type="EMBL" id="MBB6118975.1"/>
    </source>
</evidence>
<name>A0A841IQS3_9ACTN</name>
<evidence type="ECO:0000256" key="2">
    <source>
        <dbReference type="ARBA" id="ARBA00012438"/>
    </source>
</evidence>
<sequence length="405" mass="43439">MSDLSPRALLDRATLWARRHVLAVDVCWAALWFVLLVATRPRDGLHTAEAWVYLGLAAASCAALALRRTRPLPALAALGALMAVHVLWFDHLTALAGVAALVGAYTVQAELPGPWRTAGFAVLTAGTVWAILDIAPEHIAADPRLRLNTVLSGWTAVVLFSLLGALRRRNREEFGRVVEHARLLETQQEQEVRLAALAERTRIAREMHDILAHSLNVVVAQADGGRYAAAADPGRAVAALDTIAQVGRESAAELHRLLDVLRDGEARGTAPAPGADDLPVLVEEYRRVGLRIRLSRHGEQPALPAAASLTVYRVVQESLANVLRHAGPVPVRVEITWSPGRAEVLVANPVPAAVPEGGAPEEGRRGHGLIGMRERVGLHGGALEAGTDEATGGWRVHAVIPWEHA</sequence>
<reference evidence="12 13" key="1">
    <citation type="submission" date="2020-08" db="EMBL/GenBank/DDBJ databases">
        <title>Genomic Encyclopedia of Type Strains, Phase III (KMG-III): the genomes of soil and plant-associated and newly described type strains.</title>
        <authorList>
            <person name="Whitman W."/>
        </authorList>
    </citation>
    <scope>NUCLEOTIDE SEQUENCE [LARGE SCALE GENOMIC DNA]</scope>
    <source>
        <strain evidence="12 13">CECT 8712</strain>
    </source>
</reference>
<keyword evidence="6 12" id="KW-0418">Kinase</keyword>
<organism evidence="12 13">
    <name type="scientific">Nocardiopsis algeriensis</name>
    <dbReference type="NCBI Taxonomy" id="1478215"/>
    <lineage>
        <taxon>Bacteria</taxon>
        <taxon>Bacillati</taxon>
        <taxon>Actinomycetota</taxon>
        <taxon>Actinomycetes</taxon>
        <taxon>Streptosporangiales</taxon>
        <taxon>Nocardiopsidaceae</taxon>
        <taxon>Nocardiopsis</taxon>
    </lineage>
</organism>
<evidence type="ECO:0000256" key="6">
    <source>
        <dbReference type="ARBA" id="ARBA00022777"/>
    </source>
</evidence>
<keyword evidence="9" id="KW-1133">Transmembrane helix</keyword>
<dbReference type="GO" id="GO:0005524">
    <property type="term" value="F:ATP binding"/>
    <property type="evidence" value="ECO:0007669"/>
    <property type="project" value="UniProtKB-KW"/>
</dbReference>
<protein>
    <recommendedName>
        <fullName evidence="2">histidine kinase</fullName>
        <ecNumber evidence="2">2.7.13.3</ecNumber>
    </recommendedName>
</protein>
<dbReference type="EC" id="2.7.13.3" evidence="2"/>
<comment type="caution">
    <text evidence="12">The sequence shown here is derived from an EMBL/GenBank/DDBJ whole genome shotgun (WGS) entry which is preliminary data.</text>
</comment>
<keyword evidence="13" id="KW-1185">Reference proteome</keyword>
<feature type="transmembrane region" description="Helical" evidence="9">
    <location>
        <begin position="21"/>
        <end position="38"/>
    </location>
</feature>
<evidence type="ECO:0000313" key="13">
    <source>
        <dbReference type="Proteomes" id="UP000536604"/>
    </source>
</evidence>
<dbReference type="GO" id="GO:0046983">
    <property type="term" value="F:protein dimerization activity"/>
    <property type="evidence" value="ECO:0007669"/>
    <property type="project" value="InterPro"/>
</dbReference>